<dbReference type="AlphaFoldDB" id="A0A1G1WM97"/>
<comment type="caution">
    <text evidence="1">The sequence shown here is derived from an EMBL/GenBank/DDBJ whole genome shotgun (WGS) entry which is preliminary data.</text>
</comment>
<sequence length="61" mass="7070">MPLTLEELIEIARKHKMTPEERREQAISFAYGNLSLSSPNITREMVEEAYEEIHGPKQKAQ</sequence>
<dbReference type="Proteomes" id="UP000177821">
    <property type="component" value="Unassembled WGS sequence"/>
</dbReference>
<evidence type="ECO:0000313" key="2">
    <source>
        <dbReference type="Proteomes" id="UP000177821"/>
    </source>
</evidence>
<protein>
    <submittedName>
        <fullName evidence="1">Uncharacterized protein</fullName>
    </submittedName>
</protein>
<accession>A0A1G1WM97</accession>
<gene>
    <name evidence="1" type="ORF">A3J50_03080</name>
</gene>
<reference evidence="1 2" key="1">
    <citation type="journal article" date="2016" name="Nat. Commun.">
        <title>Thousands of microbial genomes shed light on interconnected biogeochemical processes in an aquifer system.</title>
        <authorList>
            <person name="Anantharaman K."/>
            <person name="Brown C.T."/>
            <person name="Hug L.A."/>
            <person name="Sharon I."/>
            <person name="Castelle C.J."/>
            <person name="Probst A.J."/>
            <person name="Thomas B.C."/>
            <person name="Singh A."/>
            <person name="Wilkins M.J."/>
            <person name="Karaoz U."/>
            <person name="Brodie E.L."/>
            <person name="Williams K.H."/>
            <person name="Hubbard S.S."/>
            <person name="Banfield J.F."/>
        </authorList>
    </citation>
    <scope>NUCLEOTIDE SEQUENCE [LARGE SCALE GENOMIC DNA]</scope>
</reference>
<proteinExistence type="predicted"/>
<dbReference type="EMBL" id="MHCX01000040">
    <property type="protein sequence ID" value="OGY28868.1"/>
    <property type="molecule type" value="Genomic_DNA"/>
</dbReference>
<name>A0A1G1WM97_9BACT</name>
<evidence type="ECO:0000313" key="1">
    <source>
        <dbReference type="EMBL" id="OGY28868.1"/>
    </source>
</evidence>
<organism evidence="1 2">
    <name type="scientific">Candidatus Woykebacteria bacterium RIFCSPHIGHO2_02_FULL_43_16b</name>
    <dbReference type="NCBI Taxonomy" id="1802601"/>
    <lineage>
        <taxon>Bacteria</taxon>
        <taxon>Candidatus Woykeibacteriota</taxon>
    </lineage>
</organism>